<gene>
    <name evidence="1" type="ORF">CEXT_710391</name>
</gene>
<proteinExistence type="predicted"/>
<evidence type="ECO:0000313" key="2">
    <source>
        <dbReference type="Proteomes" id="UP001054945"/>
    </source>
</evidence>
<dbReference type="EMBL" id="BPLR01015998">
    <property type="protein sequence ID" value="GIY80330.1"/>
    <property type="molecule type" value="Genomic_DNA"/>
</dbReference>
<name>A0AAV4WE20_CAEEX</name>
<feature type="non-terminal residue" evidence="1">
    <location>
        <position position="177"/>
    </location>
</feature>
<protein>
    <submittedName>
        <fullName evidence="1">Uncharacterized protein</fullName>
    </submittedName>
</protein>
<evidence type="ECO:0000313" key="1">
    <source>
        <dbReference type="EMBL" id="GIY80330.1"/>
    </source>
</evidence>
<dbReference type="Proteomes" id="UP001054945">
    <property type="component" value="Unassembled WGS sequence"/>
</dbReference>
<dbReference type="AlphaFoldDB" id="A0AAV4WE20"/>
<comment type="caution">
    <text evidence="1">The sequence shown here is derived from an EMBL/GenBank/DDBJ whole genome shotgun (WGS) entry which is preliminary data.</text>
</comment>
<keyword evidence="2" id="KW-1185">Reference proteome</keyword>
<accession>A0AAV4WE20</accession>
<sequence length="177" mass="19679">MIMNYDALASREFTNASFSGHCALGNCSGVATLRAVTTSKINHNQPPHPSGSLASPSTILAYVRGNQREPNLLFSWVTRVIICPARMLCRQVWSTGLKIIRRPQKTLIPAWQYGFCNNTSTFQLKMHFSQSASSQVHTFLSITTEAESEILPLSLTPDDQLASSDLSWVPRRQAIRN</sequence>
<organism evidence="1 2">
    <name type="scientific">Caerostris extrusa</name>
    <name type="common">Bark spider</name>
    <name type="synonym">Caerostris bankana</name>
    <dbReference type="NCBI Taxonomy" id="172846"/>
    <lineage>
        <taxon>Eukaryota</taxon>
        <taxon>Metazoa</taxon>
        <taxon>Ecdysozoa</taxon>
        <taxon>Arthropoda</taxon>
        <taxon>Chelicerata</taxon>
        <taxon>Arachnida</taxon>
        <taxon>Araneae</taxon>
        <taxon>Araneomorphae</taxon>
        <taxon>Entelegynae</taxon>
        <taxon>Araneoidea</taxon>
        <taxon>Araneidae</taxon>
        <taxon>Caerostris</taxon>
    </lineage>
</organism>
<reference evidence="1 2" key="1">
    <citation type="submission" date="2021-06" db="EMBL/GenBank/DDBJ databases">
        <title>Caerostris extrusa draft genome.</title>
        <authorList>
            <person name="Kono N."/>
            <person name="Arakawa K."/>
        </authorList>
    </citation>
    <scope>NUCLEOTIDE SEQUENCE [LARGE SCALE GENOMIC DNA]</scope>
</reference>